<reference evidence="2" key="1">
    <citation type="submission" date="2014-09" db="EMBL/GenBank/DDBJ databases">
        <authorList>
            <person name="Magalhaes I.L.F."/>
            <person name="Oliveira U."/>
            <person name="Santos F.R."/>
            <person name="Vidigal T.H.D.A."/>
            <person name="Brescovit A.D."/>
            <person name="Santos A.J."/>
        </authorList>
    </citation>
    <scope>NUCLEOTIDE SEQUENCE</scope>
    <source>
        <tissue evidence="2">Shoot tissue taken approximately 20 cm above the soil surface</tissue>
    </source>
</reference>
<protein>
    <submittedName>
        <fullName evidence="2">Uncharacterized protein</fullName>
    </submittedName>
</protein>
<evidence type="ECO:0000313" key="2">
    <source>
        <dbReference type="EMBL" id="JAE10177.1"/>
    </source>
</evidence>
<name>A0A0A9FCX1_ARUDO</name>
<dbReference type="AlphaFoldDB" id="A0A0A9FCX1"/>
<dbReference type="EMBL" id="GBRH01187719">
    <property type="protein sequence ID" value="JAE10177.1"/>
    <property type="molecule type" value="Transcribed_RNA"/>
</dbReference>
<proteinExistence type="predicted"/>
<accession>A0A0A9FCX1</accession>
<evidence type="ECO:0000256" key="1">
    <source>
        <dbReference type="SAM" id="MobiDB-lite"/>
    </source>
</evidence>
<feature type="region of interest" description="Disordered" evidence="1">
    <location>
        <begin position="1"/>
        <end position="37"/>
    </location>
</feature>
<feature type="compositionally biased region" description="Low complexity" evidence="1">
    <location>
        <begin position="21"/>
        <end position="37"/>
    </location>
</feature>
<sequence>MFGSSRRRLGWPSLDLGSQGSRSSSSRTRTTTSATARASCACASWPGDYCPVAVEPASWTASSRT</sequence>
<organism evidence="2">
    <name type="scientific">Arundo donax</name>
    <name type="common">Giant reed</name>
    <name type="synonym">Donax arundinaceus</name>
    <dbReference type="NCBI Taxonomy" id="35708"/>
    <lineage>
        <taxon>Eukaryota</taxon>
        <taxon>Viridiplantae</taxon>
        <taxon>Streptophyta</taxon>
        <taxon>Embryophyta</taxon>
        <taxon>Tracheophyta</taxon>
        <taxon>Spermatophyta</taxon>
        <taxon>Magnoliopsida</taxon>
        <taxon>Liliopsida</taxon>
        <taxon>Poales</taxon>
        <taxon>Poaceae</taxon>
        <taxon>PACMAD clade</taxon>
        <taxon>Arundinoideae</taxon>
        <taxon>Arundineae</taxon>
        <taxon>Arundo</taxon>
    </lineage>
</organism>
<reference evidence="2" key="2">
    <citation type="journal article" date="2015" name="Data Brief">
        <title>Shoot transcriptome of the giant reed, Arundo donax.</title>
        <authorList>
            <person name="Barrero R.A."/>
            <person name="Guerrero F.D."/>
            <person name="Moolhuijzen P."/>
            <person name="Goolsby J.A."/>
            <person name="Tidwell J."/>
            <person name="Bellgard S.E."/>
            <person name="Bellgard M.I."/>
        </authorList>
    </citation>
    <scope>NUCLEOTIDE SEQUENCE</scope>
    <source>
        <tissue evidence="2">Shoot tissue taken approximately 20 cm above the soil surface</tissue>
    </source>
</reference>